<dbReference type="eggNOG" id="COG4608">
    <property type="taxonomic scope" value="Bacteria"/>
</dbReference>
<dbReference type="SMART" id="SM00382">
    <property type="entry name" value="AAA"/>
    <property type="match status" value="1"/>
</dbReference>
<dbReference type="InterPro" id="IPR003439">
    <property type="entry name" value="ABC_transporter-like_ATP-bd"/>
</dbReference>
<dbReference type="InterPro" id="IPR017871">
    <property type="entry name" value="ABC_transporter-like_CS"/>
</dbReference>
<dbReference type="HOGENOM" id="CLU_000604_1_23_14"/>
<feature type="domain" description="ABC transporter" evidence="4">
    <location>
        <begin position="4"/>
        <end position="372"/>
    </location>
</feature>
<dbReference type="PANTHER" id="PTHR43776">
    <property type="entry name" value="TRANSPORT ATP-BINDING PROTEIN"/>
    <property type="match status" value="1"/>
</dbReference>
<dbReference type="InterPro" id="IPR050319">
    <property type="entry name" value="ABC_transp_ATP-bind"/>
</dbReference>
<dbReference type="Pfam" id="PF00005">
    <property type="entry name" value="ABC_tran"/>
    <property type="match status" value="2"/>
</dbReference>
<evidence type="ECO:0000256" key="1">
    <source>
        <dbReference type="ARBA" id="ARBA00022448"/>
    </source>
</evidence>
<protein>
    <submittedName>
        <fullName evidence="5">Putative dipeptide/oligopeptide transport system, ATPase component II</fullName>
    </submittedName>
</protein>
<dbReference type="EMBL" id="CU469464">
    <property type="protein sequence ID" value="CAP18252.1"/>
    <property type="molecule type" value="Genomic_DNA"/>
</dbReference>
<name>B3R088_PHYMT</name>
<dbReference type="Proteomes" id="UP000002020">
    <property type="component" value="Chromosome"/>
</dbReference>
<keyword evidence="1" id="KW-0813">Transport</keyword>
<dbReference type="GO" id="GO:0055085">
    <property type="term" value="P:transmembrane transport"/>
    <property type="evidence" value="ECO:0007669"/>
    <property type="project" value="UniProtKB-ARBA"/>
</dbReference>
<keyword evidence="6" id="KW-1185">Reference proteome</keyword>
<organism evidence="6">
    <name type="scientific">Phytoplasma mali (strain AT)</name>
    <dbReference type="NCBI Taxonomy" id="482235"/>
    <lineage>
        <taxon>Bacteria</taxon>
        <taxon>Bacillati</taxon>
        <taxon>Mycoplasmatota</taxon>
        <taxon>Mollicutes</taxon>
        <taxon>Acholeplasmatales</taxon>
        <taxon>Acholeplasmataceae</taxon>
        <taxon>Candidatus Phytoplasma</taxon>
        <taxon>16SrX (Apple proliferation group)</taxon>
    </lineage>
</organism>
<dbReference type="GO" id="GO:0015833">
    <property type="term" value="P:peptide transport"/>
    <property type="evidence" value="ECO:0007669"/>
    <property type="project" value="InterPro"/>
</dbReference>
<gene>
    <name evidence="5" type="primary">dppF</name>
    <name evidence="5" type="ordered locus">ATP_00065</name>
</gene>
<dbReference type="PANTHER" id="PTHR43776:SF8">
    <property type="entry name" value="ABC TRANSPORTER, ATP-BINDING PROTEIN"/>
    <property type="match status" value="1"/>
</dbReference>
<dbReference type="AlphaFoldDB" id="B3R088"/>
<dbReference type="PROSITE" id="PS00211">
    <property type="entry name" value="ABC_TRANSPORTER_1"/>
    <property type="match status" value="1"/>
</dbReference>
<dbReference type="Pfam" id="PF08352">
    <property type="entry name" value="oligo_HPY"/>
    <property type="match status" value="1"/>
</dbReference>
<dbReference type="InterPro" id="IPR003593">
    <property type="entry name" value="AAA+_ATPase"/>
</dbReference>
<dbReference type="PROSITE" id="PS50893">
    <property type="entry name" value="ABC_TRANSPORTER_2"/>
    <property type="match status" value="1"/>
</dbReference>
<dbReference type="Gene3D" id="3.40.50.300">
    <property type="entry name" value="P-loop containing nucleotide triphosphate hydrolases"/>
    <property type="match status" value="2"/>
</dbReference>
<reference evidence="5 6" key="1">
    <citation type="journal article" date="2008" name="BMC Genomics">
        <title>The linear chromosome of the plant-pathogenic mycoplasma 'Candidatus Phytoplasma mali'.</title>
        <authorList>
            <person name="Kube M."/>
            <person name="Schneider B."/>
            <person name="Kuhl H."/>
            <person name="Dandekar T."/>
            <person name="Heitmann K."/>
            <person name="Migdoll A.M."/>
            <person name="Reinhardt R."/>
            <person name="Seemueller E."/>
        </authorList>
    </citation>
    <scope>NUCLEOTIDE SEQUENCE [LARGE SCALE GENOMIC DNA]</scope>
    <source>
        <strain evidence="5 6">AT</strain>
    </source>
</reference>
<dbReference type="InterPro" id="IPR013563">
    <property type="entry name" value="Oligopep_ABC_C"/>
</dbReference>
<dbReference type="InterPro" id="IPR027417">
    <property type="entry name" value="P-loop_NTPase"/>
</dbReference>
<keyword evidence="3" id="KW-0067">ATP-binding</keyword>
<dbReference type="GO" id="GO:0016887">
    <property type="term" value="F:ATP hydrolysis activity"/>
    <property type="evidence" value="ECO:0007669"/>
    <property type="project" value="InterPro"/>
</dbReference>
<sequence>MILLKTQNLQKKFVVKKAFLSKNNTFLTVNKNINLNIFTKETLGIVGESGSGKSTLGKLILQLSKSTKGNIFYYGLTLDDFVPYYVKKIIYQLPKINLNLQDFSQQELYVKDVKNHHFLKLLGILCLSPELLEIKKLWLLKIKLQKQIDGFNKTKLNQELKNIEKQFQQKKDIFKNHTLFDLYESFVEKGIDLTLLTESEKRFLRKDLQIIFQDSFSSLSPYLTIGDIIGEGLLIHNIVINKKDPFYKKNILDIMEKCGINKNFYHRYAHELSGGQRQRINIARSLILKPKFVVCDEAVSSLDVTLQSQILDLLNSLKKNYNLTYLFITHDLGVANYICDRIAVMYLGRFLEMSSSEEIFNNPLHPYTKKLINSIPALENQNFILNKNVSKKTKQNYIFSNNFLNDNDWYEIKPNHFIACTLKR</sequence>
<dbReference type="KEGG" id="pml:ATP_00065"/>
<evidence type="ECO:0000313" key="6">
    <source>
        <dbReference type="Proteomes" id="UP000002020"/>
    </source>
</evidence>
<dbReference type="STRING" id="37692.ATP_00065"/>
<dbReference type="CDD" id="cd03257">
    <property type="entry name" value="ABC_NikE_OppD_transporters"/>
    <property type="match status" value="1"/>
</dbReference>
<evidence type="ECO:0000256" key="2">
    <source>
        <dbReference type="ARBA" id="ARBA00022741"/>
    </source>
</evidence>
<proteinExistence type="predicted"/>
<evidence type="ECO:0000259" key="4">
    <source>
        <dbReference type="PROSITE" id="PS50893"/>
    </source>
</evidence>
<dbReference type="GO" id="GO:0005524">
    <property type="term" value="F:ATP binding"/>
    <property type="evidence" value="ECO:0007669"/>
    <property type="project" value="UniProtKB-KW"/>
</dbReference>
<evidence type="ECO:0000256" key="3">
    <source>
        <dbReference type="ARBA" id="ARBA00022840"/>
    </source>
</evidence>
<accession>B3R088</accession>
<evidence type="ECO:0000313" key="5">
    <source>
        <dbReference type="EMBL" id="CAP18252.1"/>
    </source>
</evidence>
<dbReference type="SUPFAM" id="SSF52540">
    <property type="entry name" value="P-loop containing nucleoside triphosphate hydrolases"/>
    <property type="match status" value="2"/>
</dbReference>
<keyword evidence="2" id="KW-0547">Nucleotide-binding</keyword>